<evidence type="ECO:0000256" key="1">
    <source>
        <dbReference type="ARBA" id="ARBA00000642"/>
    </source>
</evidence>
<feature type="non-terminal residue" evidence="7">
    <location>
        <position position="52"/>
    </location>
</feature>
<dbReference type="GO" id="GO:0006094">
    <property type="term" value="P:gluconeogenesis"/>
    <property type="evidence" value="ECO:0007669"/>
    <property type="project" value="TreeGrafter"/>
</dbReference>
<dbReference type="PRINTS" id="PR00477">
    <property type="entry name" value="PHGLYCKINASE"/>
</dbReference>
<accession>X1SP85</accession>
<protein>
    <recommendedName>
        <fullName evidence="2">phosphoglycerate kinase</fullName>
        <ecNumber evidence="2">2.7.2.3</ecNumber>
    </recommendedName>
</protein>
<dbReference type="InterPro" id="IPR001576">
    <property type="entry name" value="Phosphoglycerate_kinase"/>
</dbReference>
<dbReference type="SUPFAM" id="SSF53748">
    <property type="entry name" value="Phosphoglycerate kinase"/>
    <property type="match status" value="1"/>
</dbReference>
<dbReference type="GO" id="GO:0004618">
    <property type="term" value="F:phosphoglycerate kinase activity"/>
    <property type="evidence" value="ECO:0007669"/>
    <property type="project" value="UniProtKB-EC"/>
</dbReference>
<dbReference type="GO" id="GO:0005829">
    <property type="term" value="C:cytosol"/>
    <property type="evidence" value="ECO:0007669"/>
    <property type="project" value="TreeGrafter"/>
</dbReference>
<dbReference type="PANTHER" id="PTHR11406:SF23">
    <property type="entry name" value="PHOSPHOGLYCERATE KINASE 1, CHLOROPLASTIC-RELATED"/>
    <property type="match status" value="1"/>
</dbReference>
<dbReference type="Pfam" id="PF00162">
    <property type="entry name" value="PGK"/>
    <property type="match status" value="1"/>
</dbReference>
<evidence type="ECO:0000256" key="3">
    <source>
        <dbReference type="ARBA" id="ARBA00022679"/>
    </source>
</evidence>
<organism evidence="7">
    <name type="scientific">marine sediment metagenome</name>
    <dbReference type="NCBI Taxonomy" id="412755"/>
    <lineage>
        <taxon>unclassified sequences</taxon>
        <taxon>metagenomes</taxon>
        <taxon>ecological metagenomes</taxon>
    </lineage>
</organism>
<name>X1SP85_9ZZZZ</name>
<dbReference type="GO" id="GO:0043531">
    <property type="term" value="F:ADP binding"/>
    <property type="evidence" value="ECO:0007669"/>
    <property type="project" value="TreeGrafter"/>
</dbReference>
<evidence type="ECO:0000256" key="4">
    <source>
        <dbReference type="ARBA" id="ARBA00022741"/>
    </source>
</evidence>
<dbReference type="GO" id="GO:0006096">
    <property type="term" value="P:glycolytic process"/>
    <property type="evidence" value="ECO:0007669"/>
    <property type="project" value="InterPro"/>
</dbReference>
<feature type="non-terminal residue" evidence="7">
    <location>
        <position position="1"/>
    </location>
</feature>
<keyword evidence="5" id="KW-0418">Kinase</keyword>
<keyword evidence="3" id="KW-0808">Transferase</keyword>
<dbReference type="EMBL" id="BARV01045515">
    <property type="protein sequence ID" value="GAI69619.1"/>
    <property type="molecule type" value="Genomic_DNA"/>
</dbReference>
<evidence type="ECO:0000256" key="6">
    <source>
        <dbReference type="ARBA" id="ARBA00022840"/>
    </source>
</evidence>
<dbReference type="GO" id="GO:0005524">
    <property type="term" value="F:ATP binding"/>
    <property type="evidence" value="ECO:0007669"/>
    <property type="project" value="UniProtKB-KW"/>
</dbReference>
<dbReference type="PANTHER" id="PTHR11406">
    <property type="entry name" value="PHOSPHOGLYCERATE KINASE"/>
    <property type="match status" value="1"/>
</dbReference>
<comment type="catalytic activity">
    <reaction evidence="1">
        <text>(2R)-3-phosphoglycerate + ATP = (2R)-3-phospho-glyceroyl phosphate + ADP</text>
        <dbReference type="Rhea" id="RHEA:14801"/>
        <dbReference type="ChEBI" id="CHEBI:30616"/>
        <dbReference type="ChEBI" id="CHEBI:57604"/>
        <dbReference type="ChEBI" id="CHEBI:58272"/>
        <dbReference type="ChEBI" id="CHEBI:456216"/>
        <dbReference type="EC" id="2.7.2.3"/>
    </reaction>
</comment>
<gene>
    <name evidence="7" type="ORF">S06H3_66621</name>
</gene>
<dbReference type="EC" id="2.7.2.3" evidence="2"/>
<evidence type="ECO:0000256" key="2">
    <source>
        <dbReference type="ARBA" id="ARBA00013061"/>
    </source>
</evidence>
<keyword evidence="4" id="KW-0547">Nucleotide-binding</keyword>
<evidence type="ECO:0000313" key="7">
    <source>
        <dbReference type="EMBL" id="GAI69619.1"/>
    </source>
</evidence>
<keyword evidence="6" id="KW-0067">ATP-binding</keyword>
<comment type="caution">
    <text evidence="7">The sequence shown here is derived from an EMBL/GenBank/DDBJ whole genome shotgun (WGS) entry which is preliminary data.</text>
</comment>
<sequence>NSALSTVNAVTVIGGGSSAEIVHEMGLTDKMTHVSTGGGASLRFLEGLPLPG</sequence>
<dbReference type="InterPro" id="IPR036043">
    <property type="entry name" value="Phosphoglycerate_kinase_sf"/>
</dbReference>
<reference evidence="7" key="1">
    <citation type="journal article" date="2014" name="Front. Microbiol.">
        <title>High frequency of phylogenetically diverse reductive dehalogenase-homologous genes in deep subseafloor sedimentary metagenomes.</title>
        <authorList>
            <person name="Kawai M."/>
            <person name="Futagami T."/>
            <person name="Toyoda A."/>
            <person name="Takaki Y."/>
            <person name="Nishi S."/>
            <person name="Hori S."/>
            <person name="Arai W."/>
            <person name="Tsubouchi T."/>
            <person name="Morono Y."/>
            <person name="Uchiyama I."/>
            <person name="Ito T."/>
            <person name="Fujiyama A."/>
            <person name="Inagaki F."/>
            <person name="Takami H."/>
        </authorList>
    </citation>
    <scope>NUCLEOTIDE SEQUENCE</scope>
    <source>
        <strain evidence="7">Expedition CK06-06</strain>
    </source>
</reference>
<evidence type="ECO:0000256" key="5">
    <source>
        <dbReference type="ARBA" id="ARBA00022777"/>
    </source>
</evidence>
<dbReference type="InterPro" id="IPR015824">
    <property type="entry name" value="Phosphoglycerate_kinase_N"/>
</dbReference>
<proteinExistence type="predicted"/>
<dbReference type="AlphaFoldDB" id="X1SP85"/>
<dbReference type="Gene3D" id="3.40.50.1260">
    <property type="entry name" value="Phosphoglycerate kinase, N-terminal domain"/>
    <property type="match status" value="1"/>
</dbReference>